<dbReference type="Gene3D" id="3.40.1690.10">
    <property type="entry name" value="secretion proteins EscU"/>
    <property type="match status" value="1"/>
</dbReference>
<feature type="transmembrane region" description="Helical" evidence="3">
    <location>
        <begin position="91"/>
        <end position="113"/>
    </location>
</feature>
<dbReference type="Proteomes" id="UP001062901">
    <property type="component" value="Unassembled WGS sequence"/>
</dbReference>
<dbReference type="RefSeq" id="WP_018980947.1">
    <property type="nucleotide sequence ID" value="NZ_BAQD01000007.1"/>
</dbReference>
<keyword evidence="5" id="KW-1185">Reference proteome</keyword>
<keyword evidence="4" id="KW-0282">Flagellum</keyword>
<keyword evidence="4" id="KW-0966">Cell projection</keyword>
<keyword evidence="3" id="KW-0472">Membrane</keyword>
<proteinExistence type="inferred from homology"/>
<dbReference type="Pfam" id="PF01312">
    <property type="entry name" value="Bac_export_2"/>
    <property type="match status" value="1"/>
</dbReference>
<feature type="transmembrane region" description="Helical" evidence="3">
    <location>
        <begin position="36"/>
        <end position="54"/>
    </location>
</feature>
<dbReference type="InterPro" id="IPR006135">
    <property type="entry name" value="T3SS_substrate_exporter"/>
</dbReference>
<feature type="compositionally biased region" description="Gly residues" evidence="2">
    <location>
        <begin position="1"/>
        <end position="11"/>
    </location>
</feature>
<feature type="transmembrane region" description="Helical" evidence="3">
    <location>
        <begin position="193"/>
        <end position="214"/>
    </location>
</feature>
<name>A0ABQ0NXG7_9PROT</name>
<dbReference type="PANTHER" id="PTHR30531:SF12">
    <property type="entry name" value="FLAGELLAR BIOSYNTHETIC PROTEIN FLHB"/>
    <property type="match status" value="1"/>
</dbReference>
<reference evidence="4" key="1">
    <citation type="submission" date="2013-04" db="EMBL/GenBank/DDBJ databases">
        <title>The genome sequencing project of 58 acetic acid bacteria.</title>
        <authorList>
            <person name="Okamoto-Kainuma A."/>
            <person name="Ishikawa M."/>
            <person name="Umino S."/>
            <person name="Koizumi Y."/>
            <person name="Shiwa Y."/>
            <person name="Yoshikawa H."/>
            <person name="Matsutani M."/>
            <person name="Matsushita K."/>
        </authorList>
    </citation>
    <scope>NUCLEOTIDE SEQUENCE</scope>
    <source>
        <strain evidence="4">DSM 15669</strain>
    </source>
</reference>
<dbReference type="EMBL" id="BAQD01000007">
    <property type="protein sequence ID" value="GBQ05824.1"/>
    <property type="molecule type" value="Genomic_DNA"/>
</dbReference>
<feature type="compositionally biased region" description="Basic and acidic residues" evidence="2">
    <location>
        <begin position="12"/>
        <end position="26"/>
    </location>
</feature>
<evidence type="ECO:0000256" key="2">
    <source>
        <dbReference type="SAM" id="MobiDB-lite"/>
    </source>
</evidence>
<dbReference type="SUPFAM" id="SSF160544">
    <property type="entry name" value="EscU C-terminal domain-like"/>
    <property type="match status" value="1"/>
</dbReference>
<gene>
    <name evidence="4" type="ORF">AA15669_0651</name>
</gene>
<evidence type="ECO:0000313" key="4">
    <source>
        <dbReference type="EMBL" id="GBQ05824.1"/>
    </source>
</evidence>
<feature type="transmembrane region" description="Helical" evidence="3">
    <location>
        <begin position="153"/>
        <end position="173"/>
    </location>
</feature>
<dbReference type="PANTHER" id="PTHR30531">
    <property type="entry name" value="FLAGELLAR BIOSYNTHETIC PROTEIN FLHB"/>
    <property type="match status" value="1"/>
</dbReference>
<evidence type="ECO:0000313" key="5">
    <source>
        <dbReference type="Proteomes" id="UP001062901"/>
    </source>
</evidence>
<feature type="region of interest" description="Disordered" evidence="2">
    <location>
        <begin position="1"/>
        <end position="26"/>
    </location>
</feature>
<comment type="similarity">
    <text evidence="1">Belongs to the type III secretion exporter family.</text>
</comment>
<keyword evidence="4" id="KW-0969">Cilium</keyword>
<accession>A0ABQ0NXG7</accession>
<evidence type="ECO:0000256" key="3">
    <source>
        <dbReference type="SAM" id="Phobius"/>
    </source>
</evidence>
<feature type="transmembrane region" description="Helical" evidence="3">
    <location>
        <begin position="66"/>
        <end position="85"/>
    </location>
</feature>
<dbReference type="Gene3D" id="6.10.250.2080">
    <property type="match status" value="1"/>
</dbReference>
<sequence length="362" mass="39995">MAEEGGGGGGEKSQDPTDKRLEKAREEGNVAQSKELLLLVSLGTFVLVFSLTIVKSASVFLTTMKGIFTNIGLLSSDPAILYTVMQQAARGGLQLALPIMITGACAVLACGLLQTRFLFRPQALKPDPSRLSPIKGIKRVFGLNNLIEMLKTLAKFAVFGLILYIVACETLRIAPQTERWAPPHLMSELKNWFLYATLLVIIVQCIITVMDELWSRYHRFSKLKMSFQDIKDETKQTDGDPQIKAKIRQIRTSRSRRRMMSSVKESTVVVTNPTHYAVAIYYDQNAGSAPKIVAKGVDELAFRIRDTARGAKVPVVSNPPLARALHTLPLDTEIPEEFWKPVAAIIAYVVKLKTPGARVGGR</sequence>
<dbReference type="InterPro" id="IPR029025">
    <property type="entry name" value="T3SS_substrate_exporter_C"/>
</dbReference>
<comment type="caution">
    <text evidence="4">The sequence shown here is derived from an EMBL/GenBank/DDBJ whole genome shotgun (WGS) entry which is preliminary data.</text>
</comment>
<protein>
    <submittedName>
        <fullName evidence="4">Flagellar biosynthetic protein FlhB</fullName>
    </submittedName>
</protein>
<evidence type="ECO:0000256" key="1">
    <source>
        <dbReference type="ARBA" id="ARBA00010690"/>
    </source>
</evidence>
<dbReference type="PRINTS" id="PR00950">
    <property type="entry name" value="TYPE3IMSPROT"/>
</dbReference>
<organism evidence="4 5">
    <name type="scientific">Saccharibacter floricola DSM 15669</name>
    <dbReference type="NCBI Taxonomy" id="1123227"/>
    <lineage>
        <taxon>Bacteria</taxon>
        <taxon>Pseudomonadati</taxon>
        <taxon>Pseudomonadota</taxon>
        <taxon>Alphaproteobacteria</taxon>
        <taxon>Acetobacterales</taxon>
        <taxon>Acetobacteraceae</taxon>
        <taxon>Saccharibacter</taxon>
    </lineage>
</organism>
<keyword evidence="3" id="KW-0812">Transmembrane</keyword>
<keyword evidence="3" id="KW-1133">Transmembrane helix</keyword>